<gene>
    <name evidence="5" type="ORF">SAMN06265222_109153</name>
</gene>
<comment type="subcellular location">
    <subcellularLocation>
        <location evidence="1">Secreted</location>
    </subcellularLocation>
</comment>
<feature type="compositionally biased region" description="Low complexity" evidence="3">
    <location>
        <begin position="934"/>
        <end position="951"/>
    </location>
</feature>
<evidence type="ECO:0000313" key="5">
    <source>
        <dbReference type="EMBL" id="SMP65938.1"/>
    </source>
</evidence>
<dbReference type="InterPro" id="IPR018511">
    <property type="entry name" value="Hemolysin-typ_Ca-bd_CS"/>
</dbReference>
<dbReference type="Pfam" id="PF04151">
    <property type="entry name" value="PPC"/>
    <property type="match status" value="1"/>
</dbReference>
<feature type="region of interest" description="Disordered" evidence="3">
    <location>
        <begin position="933"/>
        <end position="952"/>
    </location>
</feature>
<dbReference type="PROSITE" id="PS00330">
    <property type="entry name" value="HEMOLYSIN_CALCIUM"/>
    <property type="match status" value="6"/>
</dbReference>
<dbReference type="InterPro" id="IPR050557">
    <property type="entry name" value="RTX_toxin/Mannuronan_C5-epim"/>
</dbReference>
<organism evidence="5 6">
    <name type="scientific">Neorhodopirellula lusitana</name>
    <dbReference type="NCBI Taxonomy" id="445327"/>
    <lineage>
        <taxon>Bacteria</taxon>
        <taxon>Pseudomonadati</taxon>
        <taxon>Planctomycetota</taxon>
        <taxon>Planctomycetia</taxon>
        <taxon>Pirellulales</taxon>
        <taxon>Pirellulaceae</taxon>
        <taxon>Neorhodopirellula</taxon>
    </lineage>
</organism>
<dbReference type="EMBL" id="FXUG01000009">
    <property type="protein sequence ID" value="SMP65938.1"/>
    <property type="molecule type" value="Genomic_DNA"/>
</dbReference>
<dbReference type="Gene3D" id="2.150.10.10">
    <property type="entry name" value="Serralysin-like metalloprotease, C-terminal"/>
    <property type="match status" value="11"/>
</dbReference>
<name>A0ABY1QAV5_9BACT</name>
<dbReference type="Pfam" id="PF00353">
    <property type="entry name" value="HemolysinCabind"/>
    <property type="match status" value="20"/>
</dbReference>
<dbReference type="SUPFAM" id="SSF51120">
    <property type="entry name" value="beta-Roll"/>
    <property type="match status" value="8"/>
</dbReference>
<sequence>MNIDFLLEQLRSRTRNLHKRSAPAAKRAGRLHRKFRRSQFQNLESRRLLSADVSLSGSTLSIHDWSGINDEFEIKIENHSIKVSNINELVAHGFSDADPNDNGVELPADGITTILVTAAAGNDSITVGELNDVSIGLYGGDGNDIYHINDGWHHAHIVDSNGGELDLSNVSGELTASLSAGDVIVENSSGDQIQFAKTAGIRLADSLLHQDANETELNAGLSEISALGDDLSTFDAMDRELPLFNGQKLGAVLPIGDILESTLTDPVNDYLTGSNSDVLGLIAAIEDVDVSNYSGPGNLSVNTVANVSFVDDSLKVSLSMQVTLTHADEPLSLDQQILSLDDQLETNLTTPDLRADLVTSFDWDFSFGIDATGTTFFFADFGSDLDVQAQVNMDDADFRIVAGLLGLDVGPNGPGDSNSFISLDASTTLDTSALNNLAGGDSVLSLTELQVSSRLNGFSQDTAASALVDIALYPLATDVSGVTDSDITEITFSQDGWGNADAAFSQNLTDRPIDAFFNMGRDSVLQVMQQIGTYLDTLSLKAIDSERILLGEAKTFGDLVDVAGLYQDEFLRRMELPPFIATTPLGDIVEVEDLQTLADALGTSGGGEAEMTITLRDSSKSFDVNVGSPSTLGGVASAISAAAMFAGVTTDQFEIITAEDGLIQLVDKTAESVDGNTFTITPKQDPSGDDYAVAANLGLTAAAKEQDIVVGGDPEHVIVLAPNIGANFLTLQEMLSLPTDNSDGAPLTSIGAMTFDAATSKFAFTIDLAKTYDSQIDEIQIPEFGSLVSVDASGTLKLDDPTLSLHLPIEIDLSEIGFADGFSAATPLADLNDSKGVPIADGLDDIRIHLADGTSFPVNLDQSLSDIPLASIHDGAGLTTNGLGVADLTITLNDGNSFTVDLDANIQSSGAAPTNLGEIVEAIQAAADQDSELTGTVSSGSTSSSIVDSSSPFGADDSLVGRSLTIGSETQQILSNTADTLTLAGSFQTVPGTGETLTVESSRNGFARLDTRRGTLTLTDITSPAGAPTFAVTGDGTAQDASVALGLAGTAEYQNTTGTELYVIEDSLVTVNEYISAIKSAASSAGLNLPSPRATADPGAYNEDWDFDVQIAGDGIVLVDRTEEVAALTGTAVAIDIPAGETSDELKIAGTFPGVADDELIGRVVTITAGTGVGESLMITGNTSNKLTLEAAWSTPPDATSQYEIPNGLIVAALNDSGARIGLGLGTDAKGQATHPDTILFQGLQGLGIRTNGSSAADLTITLSGAAGSFSVDLDTNPDTGQLESPGTIADVVERISRAAVAGGYSSTQFEVFYHEGKQAYFLIDRGQAGDVTSFTAANAGAFSLAATDLGLSTGSSENVDFTTPEGDELDPEFVMELKSPTRLLGGSPLHGDTAAGHFQLIQSATPTISVTVDTDATGGTGTALFGATSVEISDLTIDKASSHTAAALTLETASVSQLWNGLSDPFTWLLGGEVEFSQPLDLSMKLRPEPAITGVDAATKTDFIVDVVNLYDVRSGSETVIPSLPGNDVAQAMLVATEHVTVADMYDYLDSVADYLLTLQNQSQLADNLPGLAASLSELFPFGDHFRTHLEALKELPAELQPRSIQELASQLSSRLEGGELNVVLSFSEVDQQLSFEIQLDLDAIQANVPMAFNLPNLGLNRDALGLQKVAAINDSLRQSPATVVADGSVDVGLAIDLSDPDNPAPLLIGTAGIGNGTEAAFEVAASNVDAFSFTTLFGSVPTEVLTGYFVLDLDGDGNSTSSATFHADLTSDASISDPSEVETAASASETPVSLTGKMNADFQLAFPEQIVPNDAPQTRPSIQLTIGDIDSPTDSSTLTTNMIGGVGNWPTFETLTQNFSLANSMDGFRLGFYELFTHLDNALDTSLLGRELPLVGKQLGDTADFLLQIRDSVVDNLEFYGAETSIESVRQGLFDAFGPGGYNWLQNLPASGDSSVNIDDVQVRTDTIEVDGNTLVVGVEFELDLEMATQSLQTPVDLDLLLPGLGLETDALADVNFGFHFPMKVGVSIADGVYLDVASTSDLEIQLDVGLPAHAVTMSADPRLTFANTTSTAPSIQRDRGNWILDGFQVGQIISVANSASNDGSYLIADITDNGLTLEIKPTNASLERTNNSNDRVVQEGPTSGISVTVTEITATGMPALTFHNETRSSTNAFGFVSTIDVYDSITRDTGNWRTDGFNEGDLIVVSGSGSNDGTYRVFEISESGRVLTVEPTQSPGATLVQETTSDATVKRSQSTTMSGRLGVLPVRIWDATPGQSKLTGTFVIDLHDPQVVGENHRLAVNDLTAESPFPIEPIRGFTNSPLPNLLSITESATDPLQLNPLSLTIETDLPKSAAFAPYRLTLDVSNWDWTVSDSLVVQTQVPTIEFNDVQFDLVGFTRDFMGPAITRLSESLDAADAILKFLESEAMPILSLIFGRKSYSQTPAAFGGTTEQGNFVGAVVAIRALARGGSPFERDFITETGSDLFGSGEFDNIVLKPIALLTGQEWIDLGNFTVNGTVARGGSGQLFNSEENQERALGSFNDSPESGTILGQITAVARDDSSDAQHAALSFITTQMLPGVTRLGFLGDILPPVAQRAIRTVQDGSIQPIGLPILSHSFDLLLGQTSLDGNAEQDSFLLTYQTPELSYLLYKMIPLEWQSTLSTLIHPLVGTLVGRPLDNAKYVFPFVSVAFEARAKYAMAFDTTGLQRFRYTGNPDDILNGFFFDDFNGINPAPSAVGNLNVGAGSQSGASTGFGAASTRSDEPQIRILGGIGAGVFIDPFRNLAGGKLREFIKAQVGFELSFFVGQDLNFNDPDGDGRVRAFEFDGLTDFSVDTLTGQNTADGKDAFDDGIRLEVRADVFANIVVGIFLTQRPPIFGLKISFNIFTARINLVTIGFTIPISSESYSPADLGTPVGGWPTFLGLPNRSQPINGTLDLVLSSTADNQVYIGATSAPDDQNRQNIVVSSGGIFQYFTAVDAISGTAGSGNDSIYVMLNVFVPVTIHGGAGDDVIIGGSGDDHLVGGAGNDYVSGQVGNDTLYGDDEARTLSGLDILLGGIGNDVIFGGGGRDVIRGWRDDDQIHGDGGNDLIDGGTGVDTIDGDAGSDHLLGGLGRDVMRGGDDDDRIEGGYDADSIEGGSGDDLIWGGFGNDTIQGDDGQDGLYGEQHNDTIDGGLGDDTVDGGLASDRLSGGEGDDKILSLDGNDVLNGNRGDDTFYVYYVDGKANSLIKVLDSGPSEDTDVFIAVGTLSPDQFLLRASISGSNAFVALLNDPDHAPTEAGYDPAVQRVNYSGVERIVVQGGLGNDHFAVDDSAAEITINGEGGDDSFQIGQLFRSERNEEDANVSVDDVFATIETTRGFLSNGISSPMTINGGLGNDRFVVFHNKAVLSLNGDAGDDQFEVRAFALVGSREPERQRTDITGGAGADLVQYAVNAPVSINGGDGFDVLTVIGTEFGDDFVVTENGVFGAGLTINFTRIESLRIDGAEGNDRFYVKSTSETFLTELFGGLGEDTFNLSGDTPPVVSNDLKGHSGIVTHGVTHSTDVRYEDMKVEGISANVADNDEPFVVILPSGGSSIVSETSSSDTSLFDYYDVVLTRAPLVGFDVLVKALAPLPSPDRRNLGALAFRLSSRAIGADEKQDGSAVTLRFTADNWQIPQRVEIRADSVTQYDTGGVFTRSDLLPAIDPTTVAEFTYNDDALEGEQSASINHLVTSTAASVQGTPIGVVAQATLNIATNRPFYEFTGKTIEVTLADGVTVQTRRIDSARLVDGNMQLTVDRAWLHGAGVPDSTSTVEITLDGEVLTTNPLFAANPIFTVPEPLDAFNPFLDSVDDLLGRQVSIVDGAGTGQSRFITGADAIVGLSGRDTDVFSPQSSTFQFDLTEGVERVSVTSGATLRVHAVGDFDSSYENLDVTINGTYVTTLYDGNLGRLYQSTTAVVELTQTQMQDFLIDGELSIEFKPSSSVNDFGDAYPTSSIEMELEFTVDAADTSFQKDILGDLKLTLDRGWQPSDVPDSNSTYQIRVDDSLIGKMTGVDVSPTGLPDDERFPDELDTRTTFSDTEATFDDSQFGPEGLRGATLEIVGGPGAGQLRLVLGTLDTHTLILNGGWNTEPVPGESLYRIRRYDGLAVVSVAVAINDNDEAGVIVDQTHGLDTSATTPVMIDGNTITAVIEGGDGDHRGEQDLVRVKLSRNPTDSVNVTLVLDGVQLSVAQIDGTPIAGGTLTFDASNWDDYQDVRIVALHDSIREGFHTSQIQFVTTSTNVDVTRDQTDQFKISPSAPVSLVGMSRQAVAINTVTYNQQSLLAYDAITNPGTPSMPAWQWVGNQLVFLADGKPTSVVGNTLKIDYDYLDIGFNDVFRQPVLVRISDADAPSVLIRELGGSTDVIEGSAEFTRIEYSGDAGLAIALTSRTIEVVAGTGIGQTAVILDSESNSLTLDRLWDTVPDETTQFTISNDVVGGSSSLGTVEGTMPGPYSRQSHVFSLVAGVAYTFSLEGSANGGTANPDPYLWVHDPLGRLVAHNDDGGAGLNSWIEFVPSISGPHTLLAGGYSSRFGSYTLTAKFRDDIPDSTSTSAKVFAPGSASSEIDSGTDQDWFAVQMAVGNTYTFDLEGSSTSQGTLANPKLRLLDADGTEIESDEDSGTGNNSQITFIPTETGTYYLSAEGVSGSMGTYRFTTAVEPLVLDVVRADIQSLQTDSYEVVLTAQPERGSAGTGEVEVTITPEITKTTRTGGIRTDAQQVEIYSLDGLPVERVRVDGENLIITFDEDNWDEPIRIGVRAIDDDKVDGGDTKQFANGANTVSRILGPVVVDGAGGEGSLEGLGNPEKLPVETNVKPKTGDVDSVAGNVITLQTLTSLQLSSLGLEDDLSDVTELINKTLEVVAIHPSADWRAAYPDATTGNPADPVVGKFRLITDVTVVAGKIVVTLNDDFGVADDVIKSYALTSESLNFFVDETQSVDYLFLHDEDSPADSSGFLTANRIGGLNMGPDISIGGRLQSGGVSYGNLEVLQIDLGVGNNDFQVLGTHTRRDDPNTSMDETYQTWTFLNTGDDILWPLTGLMGDVVHVALDAEDVTVATGTATSATNANNTRFTELVDSTASFGADDSLKGYQLTTVNALGTKQTKTILGNTNTSVSVDGIWVELPVLGDSYEIVNPQDGAFAVNTQGGNDTVDASASTLGIVAFGGLGRDTLTGGAGDDILLGDQGRVDYYGNDDGAGNHPVVTRLGTVIDPIMGSVTGDFTDSGNLLDAGANFPLPSDTDTGLRGLYVDINNGTGFLQKPRLITDNTATTLTVWPEFSETLDGTSEYRISTMPENQTDGFVRGANLILTIDNEAGDDDEIHGGAGSDQILGGVGEDTIHGDTGNDIILGDGGVIDRAAIVSDPTARTVNSVLDLVRTKSYEFGGNDYITAGEGQKTIFGGAGDDQLLAGGDSEADIIIGDEGVADFDPVTGIRITIETAHPDEGGADVITAGNASNMLFGGAAGDQINGGDERDVILGDNGRATFDEAGELTFIESTDTGIGGIDIILSGGGNDVVLGGAMGDTIYGGAGLDTLFGDSGRIDYTLDGDPTTLDQIITIDPTIGGEDSIWGEAGNDILIGGALGDTLSGGDDHDILLGDHGEVDFRRPVDKRVVSRYITVADGGGNDTIDGDAGDDFVFGGQGDDIISGGAGQDDLVGGHNVPFGADGNDTISGDDDEDVVLGDNGIITRTLLSTELGTWENYLAPFDAIVIREVQPFDDRDLIAGDDILFGGAAMDIIRGQRGDDAIHGGDADDELIGGLGSDTIFGDAGNDFMLADAGNILRDFNEDGAPQLNQDGTWHRDLITERIAHVIDIIPTGPSGLIDIPADLADRLLDADQILLASMHLPSGFGIPDSGGFTQTVAILLDLVDADDDILDGGTGNDIALGQRGNDTLSGGEGDDTLIGDHGINVAPMETDLPQMVDAWRLIGVEAGYDDLSGIQLDLPGFGKVIVPELVAEPGELVAERPRWDRVTGVNATLSEIANQDLLVTDDDLRLSASIVLTPGFVGHTDSLQGNDTLNGNEGNDFLIGDNWIVTSDLQTGVTPIHEAIDNATGAVAGLMHAFEALALDRDVVRYEIDGSPTPTREVVIGKDTLTGGTGSDTIIGDTGTFELPFTREIPGESTITENAIEFQQYLSLLQAVADDATGLLSRVHLGVVDQLLSDAAAARPSLPAISGDDIEFVQYHELNIGGDTIDGGEDNDTLLGGDATLIAPIVTGNLSDFPVSYGVSGLNADELEALELELYEQARIEGQSLDARRESRVVRVEQELSRRTPLDRIAYVPSLDRILDNDTITGGTGNDLVTGDFSILATPLVQTTPTTSVEVDDLDAYVEMLLDEIADGDRPYVASSYDRSIGRETLASSVTDAMSPASRHQTIGGIWSIGEDSIQSEEGNDIVMGDHVAIVSPVMVNNPEQYVSLRRADYSTAFLDLSMRALLKDSTLDEVDVQLRGDVIDGGIDDDILMGSVGDDEIEGGAGDDIVLGGNGADILDGGSGDDNVRRDGGDYANLDVHEAMGEAVFDARTPMTTQLLLDAAAGAGTPQVWPGDATNSGTDAGNGAPDSPDTPTERTVTFIAPEQLVAGQPVQIVSGQSVIFGAEVDLLPAEATVLFLWEVTDSDGVVIAVGTGAQFEVTVASVGAYTVQVTTRDSDNGLGTLTSSLEVVDRRLIPDPDHPGQSILIVGGTDQDDHFRLFDVRNEPNSVEIRQQISRGTWSRINYENISRIEVHGGEGDDEVNADRQLLIPLRLYGGAGNDDLRGGAASDYIDGGTGDDRLNGQLGNDILIGGWGEDRMNGGDGDDLLIGEAFTPQDDLTDADSLLARWSHSSDSPADRMLDLIGDLSAAIRGDGSTDTLDGDDGVDWYFSQATDNLRKDRRETDLVTLF</sequence>
<proteinExistence type="predicted"/>
<dbReference type="PANTHER" id="PTHR38340">
    <property type="entry name" value="S-LAYER PROTEIN"/>
    <property type="match status" value="1"/>
</dbReference>
<dbReference type="InterPro" id="IPR001343">
    <property type="entry name" value="Hemolysn_Ca-bd"/>
</dbReference>
<feature type="domain" description="Peptidase C-terminal archaeal/bacterial" evidence="4">
    <location>
        <begin position="4596"/>
        <end position="4665"/>
    </location>
</feature>
<dbReference type="PANTHER" id="PTHR38340:SF1">
    <property type="entry name" value="S-LAYER PROTEIN"/>
    <property type="match status" value="1"/>
</dbReference>
<evidence type="ECO:0000313" key="6">
    <source>
        <dbReference type="Proteomes" id="UP001158067"/>
    </source>
</evidence>
<reference evidence="5 6" key="1">
    <citation type="submission" date="2017-05" db="EMBL/GenBank/DDBJ databases">
        <authorList>
            <person name="Varghese N."/>
            <person name="Submissions S."/>
        </authorList>
    </citation>
    <scope>NUCLEOTIDE SEQUENCE [LARGE SCALE GENOMIC DNA]</scope>
    <source>
        <strain evidence="5 6">DSM 25457</strain>
    </source>
</reference>
<keyword evidence="2" id="KW-0964">Secreted</keyword>
<comment type="caution">
    <text evidence="5">The sequence shown here is derived from an EMBL/GenBank/DDBJ whole genome shotgun (WGS) entry which is preliminary data.</text>
</comment>
<keyword evidence="6" id="KW-1185">Reference proteome</keyword>
<dbReference type="RefSeq" id="WP_283433732.1">
    <property type="nucleotide sequence ID" value="NZ_FXUG01000009.1"/>
</dbReference>
<dbReference type="InterPro" id="IPR007280">
    <property type="entry name" value="Peptidase_C_arc/bac"/>
</dbReference>
<evidence type="ECO:0000256" key="3">
    <source>
        <dbReference type="SAM" id="MobiDB-lite"/>
    </source>
</evidence>
<dbReference type="Proteomes" id="UP001158067">
    <property type="component" value="Unassembled WGS sequence"/>
</dbReference>
<feature type="region of interest" description="Disordered" evidence="3">
    <location>
        <begin position="6564"/>
        <end position="6590"/>
    </location>
</feature>
<dbReference type="InterPro" id="IPR011049">
    <property type="entry name" value="Serralysin-like_metalloprot_C"/>
</dbReference>
<protein>
    <submittedName>
        <fullName evidence="5">Ca2+-binding protein, RTX toxin-related</fullName>
    </submittedName>
</protein>
<evidence type="ECO:0000256" key="1">
    <source>
        <dbReference type="ARBA" id="ARBA00004613"/>
    </source>
</evidence>
<evidence type="ECO:0000256" key="2">
    <source>
        <dbReference type="ARBA" id="ARBA00022525"/>
    </source>
</evidence>
<dbReference type="PRINTS" id="PR00313">
    <property type="entry name" value="CABNDNGRPT"/>
</dbReference>
<feature type="region of interest" description="Disordered" evidence="3">
    <location>
        <begin position="3113"/>
        <end position="3136"/>
    </location>
</feature>
<dbReference type="Gene3D" id="2.60.120.380">
    <property type="match status" value="1"/>
</dbReference>
<evidence type="ECO:0000259" key="4">
    <source>
        <dbReference type="Pfam" id="PF04151"/>
    </source>
</evidence>
<dbReference type="Gene3D" id="2.160.20.160">
    <property type="match status" value="1"/>
</dbReference>
<accession>A0ABY1QAV5</accession>